<evidence type="ECO:0000256" key="2">
    <source>
        <dbReference type="ARBA" id="ARBA00012247"/>
    </source>
</evidence>
<dbReference type="Gene3D" id="3.20.20.190">
    <property type="entry name" value="Phosphatidylinositol (PI) phosphodiesterase"/>
    <property type="match status" value="1"/>
</dbReference>
<dbReference type="EC" id="3.1.4.46" evidence="2"/>
<keyword evidence="8" id="KW-1185">Reference proteome</keyword>
<dbReference type="PANTHER" id="PTHR43620:SF7">
    <property type="entry name" value="GLYCEROPHOSPHODIESTER PHOSPHODIESTERASE GDPD5-RELATED"/>
    <property type="match status" value="1"/>
</dbReference>
<evidence type="ECO:0000313" key="7">
    <source>
        <dbReference type="EMBL" id="AZU05263.1"/>
    </source>
</evidence>
<evidence type="ECO:0000256" key="3">
    <source>
        <dbReference type="ARBA" id="ARBA00022729"/>
    </source>
</evidence>
<gene>
    <name evidence="7" type="ORF">X907_2754</name>
</gene>
<reference evidence="7 8" key="1">
    <citation type="submission" date="2016-12" db="EMBL/GenBank/DDBJ databases">
        <title>The genome of dimorphic prosthecate Glycocaulis alkaliphilus 6b-8t, isolated from crude oil dictates its adaptability in petroleum environments.</title>
        <authorList>
            <person name="Wu X.-L."/>
            <person name="Geng S."/>
        </authorList>
    </citation>
    <scope>NUCLEOTIDE SEQUENCE [LARGE SCALE GENOMIC DNA]</scope>
    <source>
        <strain evidence="7 8">6B-8</strain>
    </source>
</reference>
<dbReference type="Pfam" id="PF03009">
    <property type="entry name" value="GDPD"/>
    <property type="match status" value="1"/>
</dbReference>
<dbReference type="InterPro" id="IPR017946">
    <property type="entry name" value="PLC-like_Pdiesterase_TIM-brl"/>
</dbReference>
<keyword evidence="3" id="KW-0732">Signal</keyword>
<dbReference type="PROSITE" id="PS51257">
    <property type="entry name" value="PROKAR_LIPOPROTEIN"/>
    <property type="match status" value="1"/>
</dbReference>
<evidence type="ECO:0000256" key="6">
    <source>
        <dbReference type="ARBA" id="ARBA00047512"/>
    </source>
</evidence>
<name>A0A3T0EDC5_9PROT</name>
<comment type="catalytic activity">
    <reaction evidence="6">
        <text>a sn-glycero-3-phosphodiester + H2O = an alcohol + sn-glycerol 3-phosphate + H(+)</text>
        <dbReference type="Rhea" id="RHEA:12969"/>
        <dbReference type="ChEBI" id="CHEBI:15377"/>
        <dbReference type="ChEBI" id="CHEBI:15378"/>
        <dbReference type="ChEBI" id="CHEBI:30879"/>
        <dbReference type="ChEBI" id="CHEBI:57597"/>
        <dbReference type="ChEBI" id="CHEBI:83408"/>
        <dbReference type="EC" id="3.1.4.46"/>
    </reaction>
</comment>
<dbReference type="OrthoDB" id="1854250at2"/>
<comment type="similarity">
    <text evidence="1">Belongs to the glycerophosphoryl diester phosphodiesterase family.</text>
</comment>
<evidence type="ECO:0000256" key="5">
    <source>
        <dbReference type="ARBA" id="ARBA00022801"/>
    </source>
</evidence>
<dbReference type="GO" id="GO:0008889">
    <property type="term" value="F:glycerophosphodiester phosphodiesterase activity"/>
    <property type="evidence" value="ECO:0007669"/>
    <property type="project" value="UniProtKB-EC"/>
</dbReference>
<sequence length="360" mass="39480">MSFLRTSLLLPALLVALAACNPADEPPAGDVAPPQGAPDAISGQLAEDAGEIGTFPTLTGELPAIIAHRGASGYFPEHTLPAFQLANEQGADILEPDLMVSRDGVLIVRHDPYLSTSTDVEAREEFADRRRELMGRNDWWVMDFTAEELQSLNARQVFPDRSQEHNDRFPLMSFGDFLDMVDGMQARCRCEIPVEPEIKLPAEHTAMGLDPAPILIAELEARGLNTEDSLVIIQSFDAPFLERLRPMTPLPLAMLHYGDEDGGNMNGYSLEQVAEFADAIGAYKGLLLNPDGSSTGYLERAHALGLVVHTWTHRDDRPSLLTDGDTDDELRALFALGVDGVFTDFPDTAVRIREEMLNAE</sequence>
<protein>
    <recommendedName>
        <fullName evidence="2">glycerophosphodiester phosphodiesterase</fullName>
        <ecNumber evidence="2">3.1.4.46</ecNumber>
    </recommendedName>
</protein>
<dbReference type="CDD" id="cd08559">
    <property type="entry name" value="GDPD_periplasmic_GlpQ_like"/>
    <property type="match status" value="1"/>
</dbReference>
<dbReference type="KEGG" id="gak:X907_2754"/>
<dbReference type="Proteomes" id="UP000286954">
    <property type="component" value="Chromosome"/>
</dbReference>
<evidence type="ECO:0000256" key="1">
    <source>
        <dbReference type="ARBA" id="ARBA00007277"/>
    </source>
</evidence>
<dbReference type="EMBL" id="CP018911">
    <property type="protein sequence ID" value="AZU05263.1"/>
    <property type="molecule type" value="Genomic_DNA"/>
</dbReference>
<dbReference type="PANTHER" id="PTHR43620">
    <property type="entry name" value="GLYCEROPHOSPHORYL DIESTER PHOSPHODIESTERASE"/>
    <property type="match status" value="1"/>
</dbReference>
<dbReference type="AlphaFoldDB" id="A0A3T0EDC5"/>
<evidence type="ECO:0000256" key="4">
    <source>
        <dbReference type="ARBA" id="ARBA00022798"/>
    </source>
</evidence>
<proteinExistence type="inferred from homology"/>
<dbReference type="RefSeq" id="WP_127568901.1">
    <property type="nucleotide sequence ID" value="NZ_BMFB01000004.1"/>
</dbReference>
<accession>A0A3T0EDC5</accession>
<keyword evidence="5" id="KW-0378">Hydrolase</keyword>
<evidence type="ECO:0000313" key="8">
    <source>
        <dbReference type="Proteomes" id="UP000286954"/>
    </source>
</evidence>
<dbReference type="SUPFAM" id="SSF51695">
    <property type="entry name" value="PLC-like phosphodiesterases"/>
    <property type="match status" value="1"/>
</dbReference>
<dbReference type="InterPro" id="IPR030395">
    <property type="entry name" value="GP_PDE_dom"/>
</dbReference>
<organism evidence="7 8">
    <name type="scientific">Glycocaulis alkaliphilus</name>
    <dbReference type="NCBI Taxonomy" id="1434191"/>
    <lineage>
        <taxon>Bacteria</taxon>
        <taxon>Pseudomonadati</taxon>
        <taxon>Pseudomonadota</taxon>
        <taxon>Alphaproteobacteria</taxon>
        <taxon>Maricaulales</taxon>
        <taxon>Maricaulaceae</taxon>
        <taxon>Glycocaulis</taxon>
    </lineage>
</organism>
<dbReference type="PROSITE" id="PS51704">
    <property type="entry name" value="GP_PDE"/>
    <property type="match status" value="1"/>
</dbReference>
<dbReference type="GO" id="GO:0006071">
    <property type="term" value="P:glycerol metabolic process"/>
    <property type="evidence" value="ECO:0007669"/>
    <property type="project" value="UniProtKB-KW"/>
</dbReference>
<keyword evidence="4" id="KW-0319">Glycerol metabolism</keyword>
<dbReference type="GO" id="GO:0006629">
    <property type="term" value="P:lipid metabolic process"/>
    <property type="evidence" value="ECO:0007669"/>
    <property type="project" value="InterPro"/>
</dbReference>